<sequence>MGERTRRWHLVVDGEGFEVHERLGEPGTYDFTWLTGPNPEYGFTTRVHGGGPLSPARLRREARDFLDQVDSGTGHIG</sequence>
<gene>
    <name evidence="1" type="ORF">ACFSJS_16675</name>
</gene>
<accession>A0ABW4PKL2</accession>
<evidence type="ECO:0000313" key="2">
    <source>
        <dbReference type="Proteomes" id="UP001597365"/>
    </source>
</evidence>
<protein>
    <submittedName>
        <fullName evidence="1">Uncharacterized protein</fullName>
    </submittedName>
</protein>
<keyword evidence="2" id="KW-1185">Reference proteome</keyword>
<proteinExistence type="predicted"/>
<dbReference type="Proteomes" id="UP001597365">
    <property type="component" value="Unassembled WGS sequence"/>
</dbReference>
<dbReference type="RefSeq" id="WP_380901047.1">
    <property type="nucleotide sequence ID" value="NZ_JBHUFU010000009.1"/>
</dbReference>
<name>A0ABW4PKL2_9ACTN</name>
<evidence type="ECO:0000313" key="1">
    <source>
        <dbReference type="EMBL" id="MFD1831282.1"/>
    </source>
</evidence>
<dbReference type="EMBL" id="JBHUFU010000009">
    <property type="protein sequence ID" value="MFD1831282.1"/>
    <property type="molecule type" value="Genomic_DNA"/>
</dbReference>
<comment type="caution">
    <text evidence="1">The sequence shown here is derived from an EMBL/GenBank/DDBJ whole genome shotgun (WGS) entry which is preliminary data.</text>
</comment>
<reference evidence="2" key="1">
    <citation type="journal article" date="2019" name="Int. J. Syst. Evol. Microbiol.">
        <title>The Global Catalogue of Microorganisms (GCM) 10K type strain sequencing project: providing services to taxonomists for standard genome sequencing and annotation.</title>
        <authorList>
            <consortium name="The Broad Institute Genomics Platform"/>
            <consortium name="The Broad Institute Genome Sequencing Center for Infectious Disease"/>
            <person name="Wu L."/>
            <person name="Ma J."/>
        </authorList>
    </citation>
    <scope>NUCLEOTIDE SEQUENCE [LARGE SCALE GENOMIC DNA]</scope>
    <source>
        <strain evidence="2">CGMCC 4.7455</strain>
    </source>
</reference>
<organism evidence="1 2">
    <name type="scientific">Streptomyces desertarenae</name>
    <dbReference type="NCBI Taxonomy" id="2666184"/>
    <lineage>
        <taxon>Bacteria</taxon>
        <taxon>Bacillati</taxon>
        <taxon>Actinomycetota</taxon>
        <taxon>Actinomycetes</taxon>
        <taxon>Kitasatosporales</taxon>
        <taxon>Streptomycetaceae</taxon>
        <taxon>Streptomyces</taxon>
    </lineage>
</organism>